<dbReference type="GO" id="GO:0004818">
    <property type="term" value="F:glutamate-tRNA ligase activity"/>
    <property type="evidence" value="ECO:0007669"/>
    <property type="project" value="UniProtKB-UniRule"/>
</dbReference>
<feature type="domain" description="Aminoacyl-tRNA synthetase class I anticodon-binding" evidence="9">
    <location>
        <begin position="334"/>
        <end position="476"/>
    </location>
</feature>
<dbReference type="GO" id="GO:0000049">
    <property type="term" value="F:tRNA binding"/>
    <property type="evidence" value="ECO:0007669"/>
    <property type="project" value="InterPro"/>
</dbReference>
<dbReference type="InterPro" id="IPR020058">
    <property type="entry name" value="Glu/Gln-tRNA-synth_Ib_cat-dom"/>
</dbReference>
<protein>
    <recommendedName>
        <fullName evidence="7">Glutamate--tRNA ligase</fullName>
        <ecNumber evidence="7">6.1.1.17</ecNumber>
    </recommendedName>
    <alternativeName>
        <fullName evidence="7">Glutamyl-tRNA synthetase</fullName>
        <shortName evidence="7">GluRS</shortName>
    </alternativeName>
</protein>
<name>A0A1F6H2S3_9PROT</name>
<dbReference type="InterPro" id="IPR033910">
    <property type="entry name" value="GluRS_core"/>
</dbReference>
<feature type="short sequence motif" description="'KMSKS' region" evidence="7">
    <location>
        <begin position="251"/>
        <end position="255"/>
    </location>
</feature>
<dbReference type="FunFam" id="3.40.50.620:FF:000045">
    <property type="entry name" value="Glutamate--tRNA ligase, mitochondrial"/>
    <property type="match status" value="1"/>
</dbReference>
<comment type="catalytic activity">
    <reaction evidence="7">
        <text>tRNA(Glu) + L-glutamate + ATP = L-glutamyl-tRNA(Glu) + AMP + diphosphate</text>
        <dbReference type="Rhea" id="RHEA:23540"/>
        <dbReference type="Rhea" id="RHEA-COMP:9663"/>
        <dbReference type="Rhea" id="RHEA-COMP:9680"/>
        <dbReference type="ChEBI" id="CHEBI:29985"/>
        <dbReference type="ChEBI" id="CHEBI:30616"/>
        <dbReference type="ChEBI" id="CHEBI:33019"/>
        <dbReference type="ChEBI" id="CHEBI:78442"/>
        <dbReference type="ChEBI" id="CHEBI:78520"/>
        <dbReference type="ChEBI" id="CHEBI:456215"/>
        <dbReference type="EC" id="6.1.1.17"/>
    </reaction>
</comment>
<dbReference type="InterPro" id="IPR020751">
    <property type="entry name" value="aa-tRNA-synth_I_codon-bd_sub2"/>
</dbReference>
<comment type="similarity">
    <text evidence="1 7">Belongs to the class-I aminoacyl-tRNA synthetase family. Glutamate--tRNA ligase type 1 subfamily.</text>
</comment>
<evidence type="ECO:0000313" key="11">
    <source>
        <dbReference type="Proteomes" id="UP000177583"/>
    </source>
</evidence>
<dbReference type="GO" id="GO:0008270">
    <property type="term" value="F:zinc ion binding"/>
    <property type="evidence" value="ECO:0007669"/>
    <property type="project" value="InterPro"/>
</dbReference>
<dbReference type="GO" id="GO:0006424">
    <property type="term" value="P:glutamyl-tRNA aminoacylation"/>
    <property type="evidence" value="ECO:0007669"/>
    <property type="project" value="UniProtKB-UniRule"/>
</dbReference>
<proteinExistence type="inferred from homology"/>
<evidence type="ECO:0000259" key="9">
    <source>
        <dbReference type="Pfam" id="PF19269"/>
    </source>
</evidence>
<feature type="short sequence motif" description="'HIGH' region" evidence="7">
    <location>
        <begin position="9"/>
        <end position="19"/>
    </location>
</feature>
<dbReference type="InterPro" id="IPR001412">
    <property type="entry name" value="aa-tRNA-synth_I_CS"/>
</dbReference>
<sequence length="478" mass="53264">MAPRVRFAPSPTGYLHVGGLRTCLFNFLFARSCGGTMILRFEDTDQTRKVEGAEENLLSSLAWAGITFDEGPTQGGGFGPYVQSQRLPVYKEHVETLLSQGDAYPCFCTEEELTAMREDQIKKKRPTRYDGRCRRLSAGEVQAKLAAGTPHVVRMKIVHSQGDYQVNDLIRGPVTFSPSQIDDQVILKTDGFPTYHLASVVDDHLMEITHVIRGEEWLPSTPKHLQLYQYFGWTPPQFAHLPLLLNPDRSKLSKRQGDVATEEFKEKGYLKEALVNFVALLGWNPGDERELFSMDQLVQEFSLERVGKAGSVFDLAKLGWMNQQHIKGLTVEALMERLDPWMPLEAKALDPALLLKMVTLVKDSLVQLSDIGEKLGLFLNPSAQVQDPALVALMTTPEAKAVFRAFLEEAAPLEQLNGQNFGELMKGVAKKSEVKGKGLWVPMRLAITLAEHGPELPLVAEILGKATCLRRVEQALAL</sequence>
<dbReference type="CDD" id="cd00808">
    <property type="entry name" value="GluRS_core"/>
    <property type="match status" value="1"/>
</dbReference>
<dbReference type="PANTHER" id="PTHR43311">
    <property type="entry name" value="GLUTAMATE--TRNA LIGASE"/>
    <property type="match status" value="1"/>
</dbReference>
<evidence type="ECO:0000256" key="2">
    <source>
        <dbReference type="ARBA" id="ARBA00022598"/>
    </source>
</evidence>
<dbReference type="InterPro" id="IPR014729">
    <property type="entry name" value="Rossmann-like_a/b/a_fold"/>
</dbReference>
<reference evidence="10 11" key="1">
    <citation type="journal article" date="2016" name="Nat. Commun.">
        <title>Thousands of microbial genomes shed light on interconnected biogeochemical processes in an aquifer system.</title>
        <authorList>
            <person name="Anantharaman K."/>
            <person name="Brown C.T."/>
            <person name="Hug L.A."/>
            <person name="Sharon I."/>
            <person name="Castelle C.J."/>
            <person name="Probst A.J."/>
            <person name="Thomas B.C."/>
            <person name="Singh A."/>
            <person name="Wilkins M.J."/>
            <person name="Karaoz U."/>
            <person name="Brodie E.L."/>
            <person name="Williams K.H."/>
            <person name="Hubbard S.S."/>
            <person name="Banfield J.F."/>
        </authorList>
    </citation>
    <scope>NUCLEOTIDE SEQUENCE [LARGE SCALE GENOMIC DNA]</scope>
</reference>
<keyword evidence="2 7" id="KW-0436">Ligase</keyword>
<organism evidence="10 11">
    <name type="scientific">Candidatus Lambdaproteobacteria bacterium RIFOXYD2_FULL_56_26</name>
    <dbReference type="NCBI Taxonomy" id="1817773"/>
    <lineage>
        <taxon>Bacteria</taxon>
        <taxon>Pseudomonadati</taxon>
        <taxon>Pseudomonadota</taxon>
        <taxon>Candidatus Lambdaproteobacteria</taxon>
    </lineage>
</organism>
<comment type="caution">
    <text evidence="7">Lacks conserved residue(s) required for the propagation of feature annotation.</text>
</comment>
<dbReference type="InterPro" id="IPR004527">
    <property type="entry name" value="Glu-tRNA-ligase_bac/mito"/>
</dbReference>
<dbReference type="GO" id="GO:0005524">
    <property type="term" value="F:ATP binding"/>
    <property type="evidence" value="ECO:0007669"/>
    <property type="project" value="UniProtKB-UniRule"/>
</dbReference>
<evidence type="ECO:0000256" key="6">
    <source>
        <dbReference type="ARBA" id="ARBA00023146"/>
    </source>
</evidence>
<comment type="caution">
    <text evidence="10">The sequence shown here is derived from an EMBL/GenBank/DDBJ whole genome shotgun (WGS) entry which is preliminary data.</text>
</comment>
<accession>A0A1F6H2S3</accession>
<keyword evidence="6 7" id="KW-0030">Aminoacyl-tRNA synthetase</keyword>
<evidence type="ECO:0000256" key="1">
    <source>
        <dbReference type="ARBA" id="ARBA00007894"/>
    </source>
</evidence>
<dbReference type="AlphaFoldDB" id="A0A1F6H2S3"/>
<dbReference type="PROSITE" id="PS00178">
    <property type="entry name" value="AA_TRNA_LIGASE_I"/>
    <property type="match status" value="1"/>
</dbReference>
<evidence type="ECO:0000256" key="5">
    <source>
        <dbReference type="ARBA" id="ARBA00022917"/>
    </source>
</evidence>
<dbReference type="SUPFAM" id="SSF48163">
    <property type="entry name" value="An anticodon-binding domain of class I aminoacyl-tRNA synthetases"/>
    <property type="match status" value="1"/>
</dbReference>
<evidence type="ECO:0000256" key="7">
    <source>
        <dbReference type="HAMAP-Rule" id="MF_00022"/>
    </source>
</evidence>
<dbReference type="PRINTS" id="PR00987">
    <property type="entry name" value="TRNASYNTHGLU"/>
</dbReference>
<dbReference type="Pfam" id="PF19269">
    <property type="entry name" value="Anticodon_2"/>
    <property type="match status" value="1"/>
</dbReference>
<comment type="function">
    <text evidence="7">Catalyzes the attachment of glutamate to tRNA(Glu) in a two-step reaction: glutamate is first activated by ATP to form Glu-AMP and then transferred to the acceptor end of tRNA(Glu).</text>
</comment>
<gene>
    <name evidence="7" type="primary">gltX</name>
    <name evidence="10" type="ORF">A2557_06745</name>
</gene>
<comment type="subunit">
    <text evidence="7">Monomer.</text>
</comment>
<dbReference type="InterPro" id="IPR008925">
    <property type="entry name" value="aa_tRNA-synth_I_cd-bd_sf"/>
</dbReference>
<dbReference type="Gene3D" id="3.40.50.620">
    <property type="entry name" value="HUPs"/>
    <property type="match status" value="1"/>
</dbReference>
<dbReference type="Proteomes" id="UP000177583">
    <property type="component" value="Unassembled WGS sequence"/>
</dbReference>
<dbReference type="SUPFAM" id="SSF52374">
    <property type="entry name" value="Nucleotidylyl transferase"/>
    <property type="match status" value="1"/>
</dbReference>
<dbReference type="GO" id="GO:0005737">
    <property type="term" value="C:cytoplasm"/>
    <property type="evidence" value="ECO:0007669"/>
    <property type="project" value="UniProtKB-SubCell"/>
</dbReference>
<dbReference type="Gene3D" id="1.10.10.350">
    <property type="match status" value="1"/>
</dbReference>
<dbReference type="HAMAP" id="MF_00022">
    <property type="entry name" value="Glu_tRNA_synth_type1"/>
    <property type="match status" value="1"/>
</dbReference>
<evidence type="ECO:0000313" key="10">
    <source>
        <dbReference type="EMBL" id="OGH04683.1"/>
    </source>
</evidence>
<keyword evidence="3 7" id="KW-0547">Nucleotide-binding</keyword>
<evidence type="ECO:0000259" key="8">
    <source>
        <dbReference type="Pfam" id="PF00749"/>
    </source>
</evidence>
<evidence type="ECO:0000256" key="3">
    <source>
        <dbReference type="ARBA" id="ARBA00022741"/>
    </source>
</evidence>
<keyword evidence="5 7" id="KW-0648">Protein biosynthesis</keyword>
<dbReference type="PANTHER" id="PTHR43311:SF2">
    <property type="entry name" value="GLUTAMATE--TRNA LIGASE, MITOCHONDRIAL-RELATED"/>
    <property type="match status" value="1"/>
</dbReference>
<dbReference type="InterPro" id="IPR000924">
    <property type="entry name" value="Glu/Gln-tRNA-synth"/>
</dbReference>
<dbReference type="InterPro" id="IPR049940">
    <property type="entry name" value="GluQ/Sye"/>
</dbReference>
<keyword evidence="4 7" id="KW-0067">ATP-binding</keyword>
<feature type="domain" description="Glutamyl/glutaminyl-tRNA synthetase class Ib catalytic" evidence="8">
    <location>
        <begin position="4"/>
        <end position="320"/>
    </location>
</feature>
<dbReference type="EMBL" id="MFNF01000001">
    <property type="protein sequence ID" value="OGH04683.1"/>
    <property type="molecule type" value="Genomic_DNA"/>
</dbReference>
<keyword evidence="7" id="KW-0963">Cytoplasm</keyword>
<dbReference type="Pfam" id="PF00749">
    <property type="entry name" value="tRNA-synt_1c"/>
    <property type="match status" value="1"/>
</dbReference>
<evidence type="ECO:0000256" key="4">
    <source>
        <dbReference type="ARBA" id="ARBA00022840"/>
    </source>
</evidence>
<dbReference type="EC" id="6.1.1.17" evidence="7"/>
<feature type="binding site" evidence="7">
    <location>
        <position position="254"/>
    </location>
    <ligand>
        <name>ATP</name>
        <dbReference type="ChEBI" id="CHEBI:30616"/>
    </ligand>
</feature>
<comment type="subcellular location">
    <subcellularLocation>
        <location evidence="7">Cytoplasm</location>
    </subcellularLocation>
</comment>
<dbReference type="NCBIfam" id="TIGR00464">
    <property type="entry name" value="gltX_bact"/>
    <property type="match status" value="1"/>
</dbReference>
<dbReference type="InterPro" id="IPR045462">
    <property type="entry name" value="aa-tRNA-synth_I_cd-bd"/>
</dbReference>